<gene>
    <name evidence="2" type="ORF">ACFQV2_03460</name>
</gene>
<feature type="compositionally biased region" description="Basic and acidic residues" evidence="1">
    <location>
        <begin position="48"/>
        <end position="81"/>
    </location>
</feature>
<evidence type="ECO:0000313" key="2">
    <source>
        <dbReference type="EMBL" id="MFC7612836.1"/>
    </source>
</evidence>
<sequence>MDTRPFPGARCVGEQPFEVAEQIAEPLGDRALLVDDVRPVVLEGGGLGRREHGRDRRAVVSEREGHRVAEPVQRDGSDEHGRDAEELAFRAHRVVVVGASRRGSHHVGDETGQLVERTTGKDVHSRPICRHRVRANPHS</sequence>
<name>A0ABW2THC6_9PSEU</name>
<dbReference type="Proteomes" id="UP001596512">
    <property type="component" value="Unassembled WGS sequence"/>
</dbReference>
<protein>
    <submittedName>
        <fullName evidence="2">Uncharacterized protein</fullName>
    </submittedName>
</protein>
<dbReference type="EMBL" id="JBHTEY010000004">
    <property type="protein sequence ID" value="MFC7612836.1"/>
    <property type="molecule type" value="Genomic_DNA"/>
</dbReference>
<reference evidence="3" key="1">
    <citation type="journal article" date="2019" name="Int. J. Syst. Evol. Microbiol.">
        <title>The Global Catalogue of Microorganisms (GCM) 10K type strain sequencing project: providing services to taxonomists for standard genome sequencing and annotation.</title>
        <authorList>
            <consortium name="The Broad Institute Genomics Platform"/>
            <consortium name="The Broad Institute Genome Sequencing Center for Infectious Disease"/>
            <person name="Wu L."/>
            <person name="Ma J."/>
        </authorList>
    </citation>
    <scope>NUCLEOTIDE SEQUENCE [LARGE SCALE GENOMIC DNA]</scope>
    <source>
        <strain evidence="3">JCM 17695</strain>
    </source>
</reference>
<feature type="region of interest" description="Disordered" evidence="1">
    <location>
        <begin position="102"/>
        <end position="124"/>
    </location>
</feature>
<comment type="caution">
    <text evidence="2">The sequence shown here is derived from an EMBL/GenBank/DDBJ whole genome shotgun (WGS) entry which is preliminary data.</text>
</comment>
<evidence type="ECO:0000313" key="3">
    <source>
        <dbReference type="Proteomes" id="UP001596512"/>
    </source>
</evidence>
<keyword evidence="3" id="KW-1185">Reference proteome</keyword>
<feature type="region of interest" description="Disordered" evidence="1">
    <location>
        <begin position="44"/>
        <end position="81"/>
    </location>
</feature>
<proteinExistence type="predicted"/>
<accession>A0ABW2THC6</accession>
<evidence type="ECO:0000256" key="1">
    <source>
        <dbReference type="SAM" id="MobiDB-lite"/>
    </source>
</evidence>
<organism evidence="2 3">
    <name type="scientific">Actinokineospora soli</name>
    <dbReference type="NCBI Taxonomy" id="1048753"/>
    <lineage>
        <taxon>Bacteria</taxon>
        <taxon>Bacillati</taxon>
        <taxon>Actinomycetota</taxon>
        <taxon>Actinomycetes</taxon>
        <taxon>Pseudonocardiales</taxon>
        <taxon>Pseudonocardiaceae</taxon>
        <taxon>Actinokineospora</taxon>
    </lineage>
</organism>